<reference evidence="1 2" key="1">
    <citation type="journal article" date="2018" name="Sci. Rep.">
        <title>Characterisation of pathogen-specific regions and novel effector candidates in Fusarium oxysporum f. sp. cepae.</title>
        <authorList>
            <person name="Armitage A.D."/>
            <person name="Taylor A."/>
            <person name="Sobczyk M.K."/>
            <person name="Baxter L."/>
            <person name="Greenfield B.P."/>
            <person name="Bates H.J."/>
            <person name="Wilson F."/>
            <person name="Jackson A.C."/>
            <person name="Ott S."/>
            <person name="Harrison R.J."/>
            <person name="Clarkson J.P."/>
        </authorList>
    </citation>
    <scope>NUCLEOTIDE SEQUENCE [LARGE SCALE GENOMIC DNA]</scope>
    <source>
        <strain evidence="1 2">Fo_A13</strain>
    </source>
</reference>
<gene>
    <name evidence="1" type="ORF">BFJ69_g18493</name>
</gene>
<evidence type="ECO:0000313" key="2">
    <source>
        <dbReference type="Proteomes" id="UP000285084"/>
    </source>
</evidence>
<feature type="non-terminal residue" evidence="1">
    <location>
        <position position="36"/>
    </location>
</feature>
<evidence type="ECO:0000313" key="1">
    <source>
        <dbReference type="EMBL" id="RKK40282.1"/>
    </source>
</evidence>
<protein>
    <submittedName>
        <fullName evidence="1">Uncharacterized protein</fullName>
    </submittedName>
</protein>
<accession>A0A420M5A0</accession>
<dbReference type="AlphaFoldDB" id="A0A420M5A0"/>
<dbReference type="Proteomes" id="UP000285084">
    <property type="component" value="Unassembled WGS sequence"/>
</dbReference>
<organism evidence="1 2">
    <name type="scientific">Fusarium oxysporum</name>
    <name type="common">Fusarium vascular wilt</name>
    <dbReference type="NCBI Taxonomy" id="5507"/>
    <lineage>
        <taxon>Eukaryota</taxon>
        <taxon>Fungi</taxon>
        <taxon>Dikarya</taxon>
        <taxon>Ascomycota</taxon>
        <taxon>Pezizomycotina</taxon>
        <taxon>Sordariomycetes</taxon>
        <taxon>Hypocreomycetidae</taxon>
        <taxon>Hypocreales</taxon>
        <taxon>Nectriaceae</taxon>
        <taxon>Fusarium</taxon>
        <taxon>Fusarium oxysporum species complex</taxon>
    </lineage>
</organism>
<dbReference type="EMBL" id="MRCX01002105">
    <property type="protein sequence ID" value="RKK40282.1"/>
    <property type="molecule type" value="Genomic_DNA"/>
</dbReference>
<comment type="caution">
    <text evidence="1">The sequence shown here is derived from an EMBL/GenBank/DDBJ whole genome shotgun (WGS) entry which is preliminary data.</text>
</comment>
<name>A0A420M5A0_FUSOX</name>
<proteinExistence type="predicted"/>
<sequence>MPATVRKTAQVPDNTTIPHVTDLKYFDPCAATASMF</sequence>